<accession>A0AA36E5B2</accession>
<feature type="transmembrane region" description="Helical" evidence="1">
    <location>
        <begin position="77"/>
        <end position="95"/>
    </location>
</feature>
<evidence type="ECO:0000256" key="1">
    <source>
        <dbReference type="SAM" id="Phobius"/>
    </source>
</evidence>
<reference evidence="2" key="1">
    <citation type="submission" date="2023-04" db="EMBL/GenBank/DDBJ databases">
        <authorList>
            <person name="Vijverberg K."/>
            <person name="Xiong W."/>
            <person name="Schranz E."/>
        </authorList>
    </citation>
    <scope>NUCLEOTIDE SEQUENCE</scope>
</reference>
<keyword evidence="1" id="KW-0812">Transmembrane</keyword>
<dbReference type="AlphaFoldDB" id="A0AA36E5B2"/>
<keyword evidence="1" id="KW-1133">Transmembrane helix</keyword>
<gene>
    <name evidence="2" type="ORF">LSALG_LOCUS22342</name>
</gene>
<evidence type="ECO:0000313" key="2">
    <source>
        <dbReference type="EMBL" id="CAI9282717.1"/>
    </source>
</evidence>
<keyword evidence="3" id="KW-1185">Reference proteome</keyword>
<keyword evidence="1" id="KW-0472">Membrane</keyword>
<protein>
    <recommendedName>
        <fullName evidence="4">Transmembrane protein</fullName>
    </recommendedName>
</protein>
<evidence type="ECO:0008006" key="4">
    <source>
        <dbReference type="Google" id="ProtNLM"/>
    </source>
</evidence>
<proteinExistence type="predicted"/>
<dbReference type="EMBL" id="OX465080">
    <property type="protein sequence ID" value="CAI9282717.1"/>
    <property type="molecule type" value="Genomic_DNA"/>
</dbReference>
<evidence type="ECO:0000313" key="3">
    <source>
        <dbReference type="Proteomes" id="UP001177003"/>
    </source>
</evidence>
<name>A0AA36E5B2_LACSI</name>
<dbReference type="Proteomes" id="UP001177003">
    <property type="component" value="Chromosome 4"/>
</dbReference>
<sequence>MEKVQTINFFQWLDEDEGEKDGRRDYRMKPEESCNLTLKICTLENKISICKMKIEQQKNNHKQELGKVNWKLSTHRLALIVMFLLLHWIIAMELYKHCNGIVITLAIIKDGNKHSIGIESLQWSCTTL</sequence>
<organism evidence="2 3">
    <name type="scientific">Lactuca saligna</name>
    <name type="common">Willowleaf lettuce</name>
    <dbReference type="NCBI Taxonomy" id="75948"/>
    <lineage>
        <taxon>Eukaryota</taxon>
        <taxon>Viridiplantae</taxon>
        <taxon>Streptophyta</taxon>
        <taxon>Embryophyta</taxon>
        <taxon>Tracheophyta</taxon>
        <taxon>Spermatophyta</taxon>
        <taxon>Magnoliopsida</taxon>
        <taxon>eudicotyledons</taxon>
        <taxon>Gunneridae</taxon>
        <taxon>Pentapetalae</taxon>
        <taxon>asterids</taxon>
        <taxon>campanulids</taxon>
        <taxon>Asterales</taxon>
        <taxon>Asteraceae</taxon>
        <taxon>Cichorioideae</taxon>
        <taxon>Cichorieae</taxon>
        <taxon>Lactucinae</taxon>
        <taxon>Lactuca</taxon>
    </lineage>
</organism>